<feature type="region of interest" description="Disordered" evidence="1">
    <location>
        <begin position="338"/>
        <end position="357"/>
    </location>
</feature>
<evidence type="ECO:0008006" key="4">
    <source>
        <dbReference type="Google" id="ProtNLM"/>
    </source>
</evidence>
<dbReference type="InterPro" id="IPR018800">
    <property type="entry name" value="PRCC"/>
</dbReference>
<proteinExistence type="predicted"/>
<feature type="region of interest" description="Disordered" evidence="1">
    <location>
        <begin position="139"/>
        <end position="158"/>
    </location>
</feature>
<gene>
    <name evidence="2" type="ORF">Ctob_010835</name>
</gene>
<comment type="caution">
    <text evidence="2">The sequence shown here is derived from an EMBL/GenBank/DDBJ whole genome shotgun (WGS) entry which is preliminary data.</text>
</comment>
<evidence type="ECO:0000256" key="1">
    <source>
        <dbReference type="SAM" id="MobiDB-lite"/>
    </source>
</evidence>
<dbReference type="PANTHER" id="PTHR13621:SF2">
    <property type="entry name" value="PROLINE-RICH PROTEIN PRCC"/>
    <property type="match status" value="1"/>
</dbReference>
<dbReference type="Proteomes" id="UP000037460">
    <property type="component" value="Unassembled WGS sequence"/>
</dbReference>
<protein>
    <recommendedName>
        <fullName evidence="4">Proline-rich protein PRCC</fullName>
    </recommendedName>
</protein>
<feature type="region of interest" description="Disordered" evidence="1">
    <location>
        <begin position="1"/>
        <end position="31"/>
    </location>
</feature>
<dbReference type="Pfam" id="PF10253">
    <property type="entry name" value="PRCC"/>
    <property type="match status" value="1"/>
</dbReference>
<dbReference type="GO" id="GO:0005634">
    <property type="term" value="C:nucleus"/>
    <property type="evidence" value="ECO:0007669"/>
    <property type="project" value="TreeGrafter"/>
</dbReference>
<reference evidence="3" key="1">
    <citation type="journal article" date="2015" name="PLoS Genet.">
        <title>Genome Sequence and Transcriptome Analyses of Chrysochromulina tobin: Metabolic Tools for Enhanced Algal Fitness in the Prominent Order Prymnesiales (Haptophyceae).</title>
        <authorList>
            <person name="Hovde B.T."/>
            <person name="Deodato C.R."/>
            <person name="Hunsperger H.M."/>
            <person name="Ryken S.A."/>
            <person name="Yost W."/>
            <person name="Jha R.K."/>
            <person name="Patterson J."/>
            <person name="Monnat R.J. Jr."/>
            <person name="Barlow S.B."/>
            <person name="Starkenburg S.R."/>
            <person name="Cattolico R.A."/>
        </authorList>
    </citation>
    <scope>NUCLEOTIDE SEQUENCE</scope>
    <source>
        <strain evidence="3">CCMP291</strain>
    </source>
</reference>
<sequence>MKKGSLVAYSDSEDDEPGADSAPPAVPVAPPAASTSLLTAAPPAKRPRKEVDLQALLQKHDVALPFEEAAKLPADFFDRGPAAIEPDAGKSAPKGGGGWSALSSLLPAPKNAGKVGVKSASSLFANAKPLVRKASAAAAAPSASPAEIGGAGPSGATWAVEEPGLTTAADEPYAHASGSQLAAPTAAPQLLRPTVHTSLYESAPPACTGLSSAALTAAPDVGLSYDVPAGPARGPPVDSLDSAVEGYDEAVAGYGGYDLSNGRVVDVDPAALRKIIGQSRQYDFVAPPPPQETKIAANFWSRTSGDVVQQYQPSSLQKRKHQINSLAAQAAAQASDVALRSSKSMKSKKETAAKYGW</sequence>
<dbReference type="EMBL" id="JWZX01001012">
    <property type="protein sequence ID" value="KOO35019.1"/>
    <property type="molecule type" value="Genomic_DNA"/>
</dbReference>
<organism evidence="2 3">
    <name type="scientific">Chrysochromulina tobinii</name>
    <dbReference type="NCBI Taxonomy" id="1460289"/>
    <lineage>
        <taxon>Eukaryota</taxon>
        <taxon>Haptista</taxon>
        <taxon>Haptophyta</taxon>
        <taxon>Prymnesiophyceae</taxon>
        <taxon>Prymnesiales</taxon>
        <taxon>Chrysochromulinaceae</taxon>
        <taxon>Chrysochromulina</taxon>
    </lineage>
</organism>
<feature type="compositionally biased region" description="Low complexity" evidence="1">
    <location>
        <begin position="139"/>
        <end position="148"/>
    </location>
</feature>
<evidence type="ECO:0000313" key="3">
    <source>
        <dbReference type="Proteomes" id="UP000037460"/>
    </source>
</evidence>
<name>A0A0M0K8A3_9EUKA</name>
<dbReference type="OrthoDB" id="206969at2759"/>
<dbReference type="AlphaFoldDB" id="A0A0M0K8A3"/>
<keyword evidence="3" id="KW-1185">Reference proteome</keyword>
<evidence type="ECO:0000313" key="2">
    <source>
        <dbReference type="EMBL" id="KOO35019.1"/>
    </source>
</evidence>
<accession>A0A0M0K8A3</accession>
<dbReference type="PANTHER" id="PTHR13621">
    <property type="entry name" value="PROLINE-RICH PROTEIN PRCC"/>
    <property type="match status" value="1"/>
</dbReference>
<feature type="compositionally biased region" description="Basic and acidic residues" evidence="1">
    <location>
        <begin position="347"/>
        <end position="357"/>
    </location>
</feature>